<keyword evidence="2" id="KW-0805">Transcription regulation</keyword>
<dbReference type="InterPro" id="IPR018062">
    <property type="entry name" value="HTH_AraC-typ_CS"/>
</dbReference>
<proteinExistence type="predicted"/>
<dbReference type="InterPro" id="IPR037923">
    <property type="entry name" value="HTH-like"/>
</dbReference>
<dbReference type="RefSeq" id="WP_022756816.1">
    <property type="nucleotide sequence ID" value="NZ_CM009896.1"/>
</dbReference>
<dbReference type="SMART" id="SM00342">
    <property type="entry name" value="HTH_ARAC"/>
    <property type="match status" value="1"/>
</dbReference>
<feature type="domain" description="HTH araC/xylS-type" evidence="6">
    <location>
        <begin position="194"/>
        <end position="292"/>
    </location>
</feature>
<evidence type="ECO:0000259" key="6">
    <source>
        <dbReference type="PROSITE" id="PS01124"/>
    </source>
</evidence>
<keyword evidence="1" id="KW-0963">Cytoplasm</keyword>
<evidence type="ECO:0000256" key="5">
    <source>
        <dbReference type="ARBA" id="ARBA00023163"/>
    </source>
</evidence>
<evidence type="ECO:0000256" key="2">
    <source>
        <dbReference type="ARBA" id="ARBA00023015"/>
    </source>
</evidence>
<dbReference type="SUPFAM" id="SSF46689">
    <property type="entry name" value="Homeodomain-like"/>
    <property type="match status" value="2"/>
</dbReference>
<keyword evidence="5" id="KW-0804">Transcription</keyword>
<gene>
    <name evidence="7" type="ORF">SAMN04487884_11393</name>
</gene>
<dbReference type="InterPro" id="IPR050204">
    <property type="entry name" value="AraC_XylS_family_regulators"/>
</dbReference>
<dbReference type="PROSITE" id="PS00041">
    <property type="entry name" value="HTH_ARAC_FAMILY_1"/>
    <property type="match status" value="1"/>
</dbReference>
<evidence type="ECO:0000256" key="4">
    <source>
        <dbReference type="ARBA" id="ARBA00023159"/>
    </source>
</evidence>
<protein>
    <submittedName>
        <fullName evidence="7">AraC-type DNA-binding protein</fullName>
    </submittedName>
</protein>
<name>A0A1H9T1M8_BUTFI</name>
<keyword evidence="4" id="KW-0010">Activator</keyword>
<reference evidence="7 8" key="1">
    <citation type="submission" date="2016-10" db="EMBL/GenBank/DDBJ databases">
        <authorList>
            <person name="de Groot N.N."/>
        </authorList>
    </citation>
    <scope>NUCLEOTIDE SEQUENCE [LARGE SCALE GENOMIC DNA]</scope>
    <source>
        <strain evidence="7 8">AR40</strain>
    </source>
</reference>
<dbReference type="Gene3D" id="1.10.10.60">
    <property type="entry name" value="Homeodomain-like"/>
    <property type="match status" value="2"/>
</dbReference>
<dbReference type="eggNOG" id="COG2207">
    <property type="taxonomic scope" value="Bacteria"/>
</dbReference>
<evidence type="ECO:0000313" key="8">
    <source>
        <dbReference type="Proteomes" id="UP000182584"/>
    </source>
</evidence>
<dbReference type="PANTHER" id="PTHR46796">
    <property type="entry name" value="HTH-TYPE TRANSCRIPTIONAL ACTIVATOR RHAS-RELATED"/>
    <property type="match status" value="1"/>
</dbReference>
<organism evidence="7 8">
    <name type="scientific">Butyrivibrio fibrisolvens</name>
    <dbReference type="NCBI Taxonomy" id="831"/>
    <lineage>
        <taxon>Bacteria</taxon>
        <taxon>Bacillati</taxon>
        <taxon>Bacillota</taxon>
        <taxon>Clostridia</taxon>
        <taxon>Lachnospirales</taxon>
        <taxon>Lachnospiraceae</taxon>
        <taxon>Butyrivibrio</taxon>
    </lineage>
</organism>
<dbReference type="SUPFAM" id="SSF51215">
    <property type="entry name" value="Regulatory protein AraC"/>
    <property type="match status" value="1"/>
</dbReference>
<dbReference type="GO" id="GO:0043565">
    <property type="term" value="F:sequence-specific DNA binding"/>
    <property type="evidence" value="ECO:0007669"/>
    <property type="project" value="InterPro"/>
</dbReference>
<evidence type="ECO:0000313" key="7">
    <source>
        <dbReference type="EMBL" id="SER90977.1"/>
    </source>
</evidence>
<dbReference type="AlphaFoldDB" id="A0A1H9T1M8"/>
<dbReference type="eggNOG" id="COG0662">
    <property type="taxonomic scope" value="Bacteria"/>
</dbReference>
<keyword evidence="3 7" id="KW-0238">DNA-binding</keyword>
<dbReference type="Pfam" id="PF12833">
    <property type="entry name" value="HTH_18"/>
    <property type="match status" value="1"/>
</dbReference>
<dbReference type="PANTHER" id="PTHR46796:SF13">
    <property type="entry name" value="HTH-TYPE TRANSCRIPTIONAL ACTIVATOR RHAS"/>
    <property type="match status" value="1"/>
</dbReference>
<dbReference type="InterPro" id="IPR018060">
    <property type="entry name" value="HTH_AraC"/>
</dbReference>
<evidence type="ECO:0000256" key="1">
    <source>
        <dbReference type="ARBA" id="ARBA00022490"/>
    </source>
</evidence>
<accession>A0A1H9T1M8</accession>
<dbReference type="PROSITE" id="PS01124">
    <property type="entry name" value="HTH_ARAC_FAMILY_2"/>
    <property type="match status" value="1"/>
</dbReference>
<dbReference type="Proteomes" id="UP000182584">
    <property type="component" value="Unassembled WGS sequence"/>
</dbReference>
<sequence length="318" mass="36363">MPKSKQQTIEFRSYDLPEYFPVLLLSGEQWRISDIPSGTLHFHNCLEIGLCETDSGTMEFMGEKRSFHAGDVTIVANNISHTTYSDPGCASKWSYIFVDIQSLLEPLFPLSALEHSAELNKMIHNYYGILPRSEYPDIYNLVTAAICELRRKGSNYEFSVRGLLMALIVKLFPIYKEYELTASEHPHENALVIAPAIDYIQEHYMEDFVMEDLAAMCSLSPTHFRRLFTAIVGDGPLRYLNHIRVQKASVLLRTTEMPILNISDEVGFHSLSSFNRHFLEDFGEAPRDWRKKVVATQSRSIMKFAGWMVPPSVRQGAR</sequence>
<dbReference type="GO" id="GO:0003700">
    <property type="term" value="F:DNA-binding transcription factor activity"/>
    <property type="evidence" value="ECO:0007669"/>
    <property type="project" value="InterPro"/>
</dbReference>
<evidence type="ECO:0000256" key="3">
    <source>
        <dbReference type="ARBA" id="ARBA00023125"/>
    </source>
</evidence>
<dbReference type="EMBL" id="FOGJ01000013">
    <property type="protein sequence ID" value="SER90977.1"/>
    <property type="molecule type" value="Genomic_DNA"/>
</dbReference>
<dbReference type="InterPro" id="IPR009057">
    <property type="entry name" value="Homeodomain-like_sf"/>
</dbReference>